<evidence type="ECO:0000256" key="2">
    <source>
        <dbReference type="ARBA" id="ARBA00010617"/>
    </source>
</evidence>
<dbReference type="PROSITE" id="PS00086">
    <property type="entry name" value="CYTOCHROME_P450"/>
    <property type="match status" value="1"/>
</dbReference>
<keyword evidence="10" id="KW-0812">Transmembrane</keyword>
<dbReference type="InterPro" id="IPR017972">
    <property type="entry name" value="Cyt_P450_CS"/>
</dbReference>
<dbReference type="PANTHER" id="PTHR24296">
    <property type="entry name" value="CYTOCHROME P450"/>
    <property type="match status" value="1"/>
</dbReference>
<keyword evidence="10" id="KW-1133">Transmembrane helix</keyword>
<evidence type="ECO:0000256" key="1">
    <source>
        <dbReference type="ARBA" id="ARBA00001971"/>
    </source>
</evidence>
<dbReference type="PRINTS" id="PR00463">
    <property type="entry name" value="EP450I"/>
</dbReference>
<sequence length="502" mass="58937">MVLIIGVVVLFGVIIIIHHWWRNRNAILTNWPILGMLPTLVYNLPRLHEFITEVMTKSGGTFEFKGPLFSGMDFILTCHPLNLQHIYTTKFSNYPKGEEFREVLDPLGDGIINVDSDLWRLQRKMFQLWTRTHHNFDSFVATTLHKKLLNDLIPFLDQAAETRIQVDLQETLQRLITFDNAILFIFGLDLTSYSFKSSKLEYQKAFNEMQQIVFHRHILPKSYWKLQRWLQIGNERKLKLAREKFDEFIYQCISLKREQMSHTINNSDEEANLGMLTIYMKEKEKPYSDEFLRDVAFSFLAAARDTLNVGLCWFFWLLATHPNIETKILEEMKNKLGTNYNNLDYYYKNTEELSKLVYLQATIYETFRLYPSIPFNHRTPTKEDVFPSGDRVKAKQMVLTCAYTTGRMEEVWGKDCLEFKPERWISEKGEFVFVPSHKFPAFHVGPRTCLGKDMALVQMKVMALTLLKNYQFHVVEGHLVCPVVGIVINMKYGLKIMISKRS</sequence>
<keyword evidence="6 8" id="KW-0408">Iron</keyword>
<dbReference type="InterPro" id="IPR001128">
    <property type="entry name" value="Cyt_P450"/>
</dbReference>
<keyword evidence="5 9" id="KW-0560">Oxidoreductase</keyword>
<dbReference type="InterPro" id="IPR036396">
    <property type="entry name" value="Cyt_P450_sf"/>
</dbReference>
<dbReference type="AlphaFoldDB" id="A0A7J6FRI0"/>
<evidence type="ECO:0000256" key="9">
    <source>
        <dbReference type="RuleBase" id="RU000461"/>
    </source>
</evidence>
<keyword evidence="3 8" id="KW-0349">Heme</keyword>
<comment type="cofactor">
    <cofactor evidence="1 8">
        <name>heme</name>
        <dbReference type="ChEBI" id="CHEBI:30413"/>
    </cofactor>
</comment>
<proteinExistence type="inferred from homology"/>
<dbReference type="Proteomes" id="UP000583929">
    <property type="component" value="Unassembled WGS sequence"/>
</dbReference>
<dbReference type="Pfam" id="PF00067">
    <property type="entry name" value="p450"/>
    <property type="match status" value="1"/>
</dbReference>
<dbReference type="GO" id="GO:0004497">
    <property type="term" value="F:monooxygenase activity"/>
    <property type="evidence" value="ECO:0007669"/>
    <property type="project" value="UniProtKB-KW"/>
</dbReference>
<dbReference type="EMBL" id="JAATIQ010000180">
    <property type="protein sequence ID" value="KAF4373265.1"/>
    <property type="molecule type" value="Genomic_DNA"/>
</dbReference>
<dbReference type="Gene3D" id="1.10.630.10">
    <property type="entry name" value="Cytochrome P450"/>
    <property type="match status" value="1"/>
</dbReference>
<dbReference type="GO" id="GO:0016705">
    <property type="term" value="F:oxidoreductase activity, acting on paired donors, with incorporation or reduction of molecular oxygen"/>
    <property type="evidence" value="ECO:0007669"/>
    <property type="project" value="InterPro"/>
</dbReference>
<evidence type="ECO:0000256" key="8">
    <source>
        <dbReference type="PIRSR" id="PIRSR602401-1"/>
    </source>
</evidence>
<reference evidence="11 12" key="1">
    <citation type="journal article" date="2020" name="bioRxiv">
        <title>Sequence and annotation of 42 cannabis genomes reveals extensive copy number variation in cannabinoid synthesis and pathogen resistance genes.</title>
        <authorList>
            <person name="Mckernan K.J."/>
            <person name="Helbert Y."/>
            <person name="Kane L.T."/>
            <person name="Ebling H."/>
            <person name="Zhang L."/>
            <person name="Liu B."/>
            <person name="Eaton Z."/>
            <person name="Mclaughlin S."/>
            <person name="Kingan S."/>
            <person name="Baybayan P."/>
            <person name="Concepcion G."/>
            <person name="Jordan M."/>
            <person name="Riva A."/>
            <person name="Barbazuk W."/>
            <person name="Harkins T."/>
        </authorList>
    </citation>
    <scope>NUCLEOTIDE SEQUENCE [LARGE SCALE GENOMIC DNA]</scope>
    <source>
        <strain evidence="12">cv. Jamaican Lion 4</strain>
        <tissue evidence="11">Leaf</tissue>
    </source>
</reference>
<organism evidence="11 12">
    <name type="scientific">Cannabis sativa</name>
    <name type="common">Hemp</name>
    <name type="synonym">Marijuana</name>
    <dbReference type="NCBI Taxonomy" id="3483"/>
    <lineage>
        <taxon>Eukaryota</taxon>
        <taxon>Viridiplantae</taxon>
        <taxon>Streptophyta</taxon>
        <taxon>Embryophyta</taxon>
        <taxon>Tracheophyta</taxon>
        <taxon>Spermatophyta</taxon>
        <taxon>Magnoliopsida</taxon>
        <taxon>eudicotyledons</taxon>
        <taxon>Gunneridae</taxon>
        <taxon>Pentapetalae</taxon>
        <taxon>rosids</taxon>
        <taxon>fabids</taxon>
        <taxon>Rosales</taxon>
        <taxon>Cannabaceae</taxon>
        <taxon>Cannabis</taxon>
    </lineage>
</organism>
<dbReference type="PRINTS" id="PR00385">
    <property type="entry name" value="P450"/>
</dbReference>
<name>A0A7J6FRI0_CANSA</name>
<keyword evidence="12" id="KW-1185">Reference proteome</keyword>
<dbReference type="GO" id="GO:0020037">
    <property type="term" value="F:heme binding"/>
    <property type="evidence" value="ECO:0007669"/>
    <property type="project" value="InterPro"/>
</dbReference>
<keyword evidence="4 8" id="KW-0479">Metal-binding</keyword>
<evidence type="ECO:0000256" key="5">
    <source>
        <dbReference type="ARBA" id="ARBA00023002"/>
    </source>
</evidence>
<comment type="similarity">
    <text evidence="2 9">Belongs to the cytochrome P450 family.</text>
</comment>
<comment type="caution">
    <text evidence="11">The sequence shown here is derived from an EMBL/GenBank/DDBJ whole genome shotgun (WGS) entry which is preliminary data.</text>
</comment>
<evidence type="ECO:0000256" key="6">
    <source>
        <dbReference type="ARBA" id="ARBA00023004"/>
    </source>
</evidence>
<protein>
    <recommendedName>
        <fullName evidence="13">Cytochrome P450</fullName>
    </recommendedName>
</protein>
<evidence type="ECO:0000313" key="12">
    <source>
        <dbReference type="Proteomes" id="UP000583929"/>
    </source>
</evidence>
<dbReference type="GO" id="GO:0006629">
    <property type="term" value="P:lipid metabolic process"/>
    <property type="evidence" value="ECO:0007669"/>
    <property type="project" value="UniProtKB-ARBA"/>
</dbReference>
<accession>A0A7J6FRI0</accession>
<feature type="transmembrane region" description="Helical" evidence="10">
    <location>
        <begin position="5"/>
        <end position="21"/>
    </location>
</feature>
<evidence type="ECO:0000313" key="11">
    <source>
        <dbReference type="EMBL" id="KAF4373265.1"/>
    </source>
</evidence>
<dbReference type="CDD" id="cd11064">
    <property type="entry name" value="CYP86A"/>
    <property type="match status" value="1"/>
</dbReference>
<keyword evidence="10" id="KW-0472">Membrane</keyword>
<feature type="binding site" description="axial binding residue" evidence="8">
    <location>
        <position position="449"/>
    </location>
    <ligand>
        <name>heme</name>
        <dbReference type="ChEBI" id="CHEBI:30413"/>
    </ligand>
    <ligandPart>
        <name>Fe</name>
        <dbReference type="ChEBI" id="CHEBI:18248"/>
    </ligandPart>
</feature>
<evidence type="ECO:0000256" key="4">
    <source>
        <dbReference type="ARBA" id="ARBA00022723"/>
    </source>
</evidence>
<dbReference type="InterPro" id="IPR002401">
    <property type="entry name" value="Cyt_P450_E_grp-I"/>
</dbReference>
<keyword evidence="7 9" id="KW-0503">Monooxygenase</keyword>
<evidence type="ECO:0008006" key="13">
    <source>
        <dbReference type="Google" id="ProtNLM"/>
    </source>
</evidence>
<evidence type="ECO:0000256" key="7">
    <source>
        <dbReference type="ARBA" id="ARBA00023033"/>
    </source>
</evidence>
<gene>
    <name evidence="11" type="ORF">G4B88_007278</name>
</gene>
<dbReference type="SUPFAM" id="SSF48264">
    <property type="entry name" value="Cytochrome P450"/>
    <property type="match status" value="1"/>
</dbReference>
<evidence type="ECO:0000256" key="3">
    <source>
        <dbReference type="ARBA" id="ARBA00022617"/>
    </source>
</evidence>
<dbReference type="GO" id="GO:0005506">
    <property type="term" value="F:iron ion binding"/>
    <property type="evidence" value="ECO:0007669"/>
    <property type="project" value="InterPro"/>
</dbReference>
<evidence type="ECO:0000256" key="10">
    <source>
        <dbReference type="SAM" id="Phobius"/>
    </source>
</evidence>